<comment type="caution">
    <text evidence="1">The sequence shown here is derived from an EMBL/GenBank/DDBJ whole genome shotgun (WGS) entry which is preliminary data.</text>
</comment>
<gene>
    <name evidence="1" type="ORF">JI741_28115</name>
</gene>
<dbReference type="Proteomes" id="UP000613030">
    <property type="component" value="Unassembled WGS sequence"/>
</dbReference>
<proteinExistence type="predicted"/>
<sequence length="67" mass="7821">MTRFNSRMGDMQLRRRAEHPMISVHRGAYAFLHNDYLTVLNASWTLSLSVFFRLTGTHTPDTIDHND</sequence>
<dbReference type="EMBL" id="JAERRB010000014">
    <property type="protein sequence ID" value="MBL0745128.1"/>
    <property type="molecule type" value="Genomic_DNA"/>
</dbReference>
<accession>A0ABS1L086</accession>
<keyword evidence="2" id="KW-1185">Reference proteome</keyword>
<protein>
    <submittedName>
        <fullName evidence="1">Uncharacterized protein</fullName>
    </submittedName>
</protein>
<dbReference type="RefSeq" id="WP_202015371.1">
    <property type="nucleotide sequence ID" value="NZ_JAERRB010000014.1"/>
</dbReference>
<evidence type="ECO:0000313" key="2">
    <source>
        <dbReference type="Proteomes" id="UP000613030"/>
    </source>
</evidence>
<name>A0ABS1L086_9BACT</name>
<reference evidence="1 2" key="1">
    <citation type="submission" date="2021-01" db="EMBL/GenBank/DDBJ databases">
        <title>Chryseolinea sp. Jin1 Genome sequencing and assembly.</title>
        <authorList>
            <person name="Kim I."/>
        </authorList>
    </citation>
    <scope>NUCLEOTIDE SEQUENCE [LARGE SCALE GENOMIC DNA]</scope>
    <source>
        <strain evidence="1 2">Jin1</strain>
    </source>
</reference>
<evidence type="ECO:0000313" key="1">
    <source>
        <dbReference type="EMBL" id="MBL0745128.1"/>
    </source>
</evidence>
<organism evidence="1 2">
    <name type="scientific">Chryseolinea lacunae</name>
    <dbReference type="NCBI Taxonomy" id="2801331"/>
    <lineage>
        <taxon>Bacteria</taxon>
        <taxon>Pseudomonadati</taxon>
        <taxon>Bacteroidota</taxon>
        <taxon>Cytophagia</taxon>
        <taxon>Cytophagales</taxon>
        <taxon>Fulvivirgaceae</taxon>
        <taxon>Chryseolinea</taxon>
    </lineage>
</organism>